<evidence type="ECO:0000313" key="3">
    <source>
        <dbReference type="Proteomes" id="UP000628736"/>
    </source>
</evidence>
<keyword evidence="1" id="KW-1133">Transmembrane helix</keyword>
<feature type="transmembrane region" description="Helical" evidence="1">
    <location>
        <begin position="83"/>
        <end position="106"/>
    </location>
</feature>
<keyword evidence="1" id="KW-0472">Membrane</keyword>
<dbReference type="EMBL" id="JACOPO010000005">
    <property type="protein sequence ID" value="MBC5722975.1"/>
    <property type="molecule type" value="Genomic_DNA"/>
</dbReference>
<gene>
    <name evidence="2" type="ORF">H8S11_09135</name>
</gene>
<organism evidence="2 3">
    <name type="scientific">Flintibacter hominis</name>
    <dbReference type="NCBI Taxonomy" id="2763048"/>
    <lineage>
        <taxon>Bacteria</taxon>
        <taxon>Bacillati</taxon>
        <taxon>Bacillota</taxon>
        <taxon>Clostridia</taxon>
        <taxon>Eubacteriales</taxon>
        <taxon>Flintibacter</taxon>
    </lineage>
</organism>
<dbReference type="AlphaFoldDB" id="A0A8J6M3B2"/>
<evidence type="ECO:0000256" key="1">
    <source>
        <dbReference type="SAM" id="Phobius"/>
    </source>
</evidence>
<keyword evidence="1" id="KW-0812">Transmembrane</keyword>
<name>A0A8J6M3B2_9FIRM</name>
<dbReference type="NCBIfam" id="NF038403">
    <property type="entry name" value="perm_prefix_1"/>
    <property type="match status" value="1"/>
</dbReference>
<sequence>MERKNEAAVSWLDTAVGGIRFGPDRAAVREELEAHMEDKAADLQRIFPGISREEAEERALSEMGDPAEIGKELARVHKPWLGWLWRASGVLLALVLIAFLGLNFALGDDAFLGDDSDAEFWDFDAMPFDRGRMDWYETTYLHGEDPGQLLTFSPGLEQEAAGQRISALRGALWEEEGTQVLYLYLRVDTWKFWALGILKEEWMTVTDDRGNRYGLGLDAPRDPSGGLLSSLSGGAGKGPFHRGYTLRVWGIDAQAETIYLSYGPGDPVFTFTLDLEEGAA</sequence>
<dbReference type="Proteomes" id="UP000628736">
    <property type="component" value="Unassembled WGS sequence"/>
</dbReference>
<dbReference type="RefSeq" id="WP_186852901.1">
    <property type="nucleotide sequence ID" value="NZ_JACOPO010000005.1"/>
</dbReference>
<protein>
    <submittedName>
        <fullName evidence="2">Uncharacterized protein</fullName>
    </submittedName>
</protein>
<reference evidence="2" key="1">
    <citation type="submission" date="2020-08" db="EMBL/GenBank/DDBJ databases">
        <title>Genome public.</title>
        <authorList>
            <person name="Liu C."/>
            <person name="Sun Q."/>
        </authorList>
    </citation>
    <scope>NUCLEOTIDE SEQUENCE</scope>
    <source>
        <strain evidence="2">NSJ-23</strain>
    </source>
</reference>
<keyword evidence="3" id="KW-1185">Reference proteome</keyword>
<dbReference type="InterPro" id="IPR047928">
    <property type="entry name" value="Perm_prefix_1"/>
</dbReference>
<evidence type="ECO:0000313" key="2">
    <source>
        <dbReference type="EMBL" id="MBC5722975.1"/>
    </source>
</evidence>
<accession>A0A8J6M3B2</accession>
<proteinExistence type="predicted"/>
<comment type="caution">
    <text evidence="2">The sequence shown here is derived from an EMBL/GenBank/DDBJ whole genome shotgun (WGS) entry which is preliminary data.</text>
</comment>